<dbReference type="Gene3D" id="3.10.129.10">
    <property type="entry name" value="Hotdog Thioesterase"/>
    <property type="match status" value="1"/>
</dbReference>
<organism evidence="2 3">
    <name type="scientific">Colletotrichum kahawae</name>
    <name type="common">Coffee berry disease fungus</name>
    <dbReference type="NCBI Taxonomy" id="34407"/>
    <lineage>
        <taxon>Eukaryota</taxon>
        <taxon>Fungi</taxon>
        <taxon>Dikarya</taxon>
        <taxon>Ascomycota</taxon>
        <taxon>Pezizomycotina</taxon>
        <taxon>Sordariomycetes</taxon>
        <taxon>Hypocreomycetidae</taxon>
        <taxon>Glomerellales</taxon>
        <taxon>Glomerellaceae</taxon>
        <taxon>Colletotrichum</taxon>
        <taxon>Colletotrichum gloeosporioides species complex</taxon>
    </lineage>
</organism>
<dbReference type="PANTHER" id="PTHR47260">
    <property type="entry name" value="UPF0644 PROTEIN PB2B4.06"/>
    <property type="match status" value="1"/>
</dbReference>
<evidence type="ECO:0000313" key="3">
    <source>
        <dbReference type="Proteomes" id="UP001281614"/>
    </source>
</evidence>
<proteinExistence type="predicted"/>
<accession>A0AAD9YRA6</accession>
<gene>
    <name evidence="2" type="ORF">CKAH01_03339</name>
</gene>
<evidence type="ECO:0000259" key="1">
    <source>
        <dbReference type="Pfam" id="PF03061"/>
    </source>
</evidence>
<protein>
    <submittedName>
        <fullName evidence="2">Major facilitator superfamily transporter</fullName>
    </submittedName>
</protein>
<reference evidence="2" key="1">
    <citation type="submission" date="2023-02" db="EMBL/GenBank/DDBJ databases">
        <title>Colletotrichum kahawae CIFC_Que2 genome sequencing and assembly.</title>
        <authorList>
            <person name="Baroncelli R."/>
        </authorList>
    </citation>
    <scope>NUCLEOTIDE SEQUENCE</scope>
    <source>
        <strain evidence="2">CIFC_Que2</strain>
    </source>
</reference>
<dbReference type="AlphaFoldDB" id="A0AAD9YRA6"/>
<evidence type="ECO:0000313" key="2">
    <source>
        <dbReference type="EMBL" id="KAK2776847.1"/>
    </source>
</evidence>
<comment type="caution">
    <text evidence="2">The sequence shown here is derived from an EMBL/GenBank/DDBJ whole genome shotgun (WGS) entry which is preliminary data.</text>
</comment>
<sequence length="226" mass="24746">MLLLKKYINPIKIRPVSCSLAAIPPYRSPAAAARKIITTTAMKSENPDVKHFLSIPWAAAHIGAPGTVRETASSRFPKDTEDELFSTTLHTDKTIAAFLTLYKRPSAASGDNMIHEVKALLTLRYGVNGYPNVSHGGVVATILDEVIGLVFPVNKINGLIPDGAYMTAYLNTQYVRPVQTPQTILVVATVKKVEGRKYWIEGVIEDKNGQVLAKADSLYVKVKEKL</sequence>
<dbReference type="Proteomes" id="UP001281614">
    <property type="component" value="Unassembled WGS sequence"/>
</dbReference>
<dbReference type="InterPro" id="IPR029069">
    <property type="entry name" value="HotDog_dom_sf"/>
</dbReference>
<dbReference type="EMBL" id="VYYT01000024">
    <property type="protein sequence ID" value="KAK2776847.1"/>
    <property type="molecule type" value="Genomic_DNA"/>
</dbReference>
<dbReference type="InterPro" id="IPR052061">
    <property type="entry name" value="PTE-AB_protein"/>
</dbReference>
<dbReference type="Pfam" id="PF03061">
    <property type="entry name" value="4HBT"/>
    <property type="match status" value="1"/>
</dbReference>
<dbReference type="PANTHER" id="PTHR47260:SF6">
    <property type="entry name" value="THIOESTERASE DOMAIN-CONTAINING PROTEIN"/>
    <property type="match status" value="1"/>
</dbReference>
<dbReference type="SUPFAM" id="SSF54637">
    <property type="entry name" value="Thioesterase/thiol ester dehydrase-isomerase"/>
    <property type="match status" value="1"/>
</dbReference>
<name>A0AAD9YRA6_COLKA</name>
<dbReference type="CDD" id="cd03443">
    <property type="entry name" value="PaaI_thioesterase"/>
    <property type="match status" value="1"/>
</dbReference>
<keyword evidence="3" id="KW-1185">Reference proteome</keyword>
<feature type="domain" description="Thioesterase" evidence="1">
    <location>
        <begin position="134"/>
        <end position="212"/>
    </location>
</feature>
<dbReference type="InterPro" id="IPR006683">
    <property type="entry name" value="Thioestr_dom"/>
</dbReference>